<organism evidence="1 2">
    <name type="scientific">Ixodes persulcatus</name>
    <name type="common">Taiga tick</name>
    <dbReference type="NCBI Taxonomy" id="34615"/>
    <lineage>
        <taxon>Eukaryota</taxon>
        <taxon>Metazoa</taxon>
        <taxon>Ecdysozoa</taxon>
        <taxon>Arthropoda</taxon>
        <taxon>Chelicerata</taxon>
        <taxon>Arachnida</taxon>
        <taxon>Acari</taxon>
        <taxon>Parasitiformes</taxon>
        <taxon>Ixodida</taxon>
        <taxon>Ixodoidea</taxon>
        <taxon>Ixodidae</taxon>
        <taxon>Ixodinae</taxon>
        <taxon>Ixodes</taxon>
    </lineage>
</organism>
<sequence length="172" mass="19185">MDDDSECFFEQTSESVSVDVGCQANIHLATRKKTQTSTQGRSIGIKKKIVAVARTKQHSVLLKWLKTIVRHLHWCARTSNGDNKLVMAKWTSLIRHISDVHQHLDSLHPSCEHGDVPDRLWLAEADACGKISDASVLASLRSRIALIVICQQRIIDTLAATRYKIGGVAENY</sequence>
<dbReference type="Proteomes" id="UP000805193">
    <property type="component" value="Unassembled WGS sequence"/>
</dbReference>
<comment type="caution">
    <text evidence="1">The sequence shown here is derived from an EMBL/GenBank/DDBJ whole genome shotgun (WGS) entry which is preliminary data.</text>
</comment>
<dbReference type="EMBL" id="JABSTQ010006376">
    <property type="protein sequence ID" value="KAG0437413.1"/>
    <property type="molecule type" value="Genomic_DNA"/>
</dbReference>
<reference evidence="1 2" key="1">
    <citation type="journal article" date="2020" name="Cell">
        <title>Large-Scale Comparative Analyses of Tick Genomes Elucidate Their Genetic Diversity and Vector Capacities.</title>
        <authorList>
            <consortium name="Tick Genome and Microbiome Consortium (TIGMIC)"/>
            <person name="Jia N."/>
            <person name="Wang J."/>
            <person name="Shi W."/>
            <person name="Du L."/>
            <person name="Sun Y."/>
            <person name="Zhan W."/>
            <person name="Jiang J.F."/>
            <person name="Wang Q."/>
            <person name="Zhang B."/>
            <person name="Ji P."/>
            <person name="Bell-Sakyi L."/>
            <person name="Cui X.M."/>
            <person name="Yuan T.T."/>
            <person name="Jiang B.G."/>
            <person name="Yang W.F."/>
            <person name="Lam T.T."/>
            <person name="Chang Q.C."/>
            <person name="Ding S.J."/>
            <person name="Wang X.J."/>
            <person name="Zhu J.G."/>
            <person name="Ruan X.D."/>
            <person name="Zhao L."/>
            <person name="Wei J.T."/>
            <person name="Ye R.Z."/>
            <person name="Que T.C."/>
            <person name="Du C.H."/>
            <person name="Zhou Y.H."/>
            <person name="Cheng J.X."/>
            <person name="Dai P.F."/>
            <person name="Guo W.B."/>
            <person name="Han X.H."/>
            <person name="Huang E.J."/>
            <person name="Li L.F."/>
            <person name="Wei W."/>
            <person name="Gao Y.C."/>
            <person name="Liu J.Z."/>
            <person name="Shao H.Z."/>
            <person name="Wang X."/>
            <person name="Wang C.C."/>
            <person name="Yang T.C."/>
            <person name="Huo Q.B."/>
            <person name="Li W."/>
            <person name="Chen H.Y."/>
            <person name="Chen S.E."/>
            <person name="Zhou L.G."/>
            <person name="Ni X.B."/>
            <person name="Tian J.H."/>
            <person name="Sheng Y."/>
            <person name="Liu T."/>
            <person name="Pan Y.S."/>
            <person name="Xia L.Y."/>
            <person name="Li J."/>
            <person name="Zhao F."/>
            <person name="Cao W.C."/>
        </authorList>
    </citation>
    <scope>NUCLEOTIDE SEQUENCE [LARGE SCALE GENOMIC DNA]</scope>
    <source>
        <strain evidence="1">Iper-2018</strain>
    </source>
</reference>
<evidence type="ECO:0000313" key="2">
    <source>
        <dbReference type="Proteomes" id="UP000805193"/>
    </source>
</evidence>
<evidence type="ECO:0000313" key="1">
    <source>
        <dbReference type="EMBL" id="KAG0437413.1"/>
    </source>
</evidence>
<gene>
    <name evidence="1" type="ORF">HPB47_017456</name>
</gene>
<name>A0AC60QRY6_IXOPE</name>
<protein>
    <submittedName>
        <fullName evidence="1">Uncharacterized protein</fullName>
    </submittedName>
</protein>
<accession>A0AC60QRY6</accession>
<keyword evidence="2" id="KW-1185">Reference proteome</keyword>
<proteinExistence type="predicted"/>